<proteinExistence type="predicted"/>
<dbReference type="Proteomes" id="UP001443914">
    <property type="component" value="Unassembled WGS sequence"/>
</dbReference>
<dbReference type="EMBL" id="JBDFQZ010000012">
    <property type="protein sequence ID" value="KAK9671687.1"/>
    <property type="molecule type" value="Genomic_DNA"/>
</dbReference>
<reference evidence="2" key="1">
    <citation type="submission" date="2024-03" db="EMBL/GenBank/DDBJ databases">
        <title>WGS assembly of Saponaria officinalis var. Norfolk2.</title>
        <authorList>
            <person name="Jenkins J."/>
            <person name="Shu S."/>
            <person name="Grimwood J."/>
            <person name="Barry K."/>
            <person name="Goodstein D."/>
            <person name="Schmutz J."/>
            <person name="Leebens-Mack J."/>
            <person name="Osbourn A."/>
        </authorList>
    </citation>
    <scope>NUCLEOTIDE SEQUENCE [LARGE SCALE GENOMIC DNA]</scope>
    <source>
        <strain evidence="2">JIC</strain>
    </source>
</reference>
<protein>
    <submittedName>
        <fullName evidence="2">Uncharacterized protein</fullName>
    </submittedName>
</protein>
<sequence length="124" mass="14486">MKPRVEINVHDEQIRVPEKVCYVEIDPEAKTWIYPDRFPKIEHNTISLSSQFFFAAVLVRHRSSSWLLPSLLPFRICRFGVLAFFFTVTFLLALVGRLEPALQGESHIMDMICVSLFHRGHLRM</sequence>
<evidence type="ECO:0000313" key="2">
    <source>
        <dbReference type="EMBL" id="KAK9671687.1"/>
    </source>
</evidence>
<organism evidence="2 3">
    <name type="scientific">Saponaria officinalis</name>
    <name type="common">Common soapwort</name>
    <name type="synonym">Lychnis saponaria</name>
    <dbReference type="NCBI Taxonomy" id="3572"/>
    <lineage>
        <taxon>Eukaryota</taxon>
        <taxon>Viridiplantae</taxon>
        <taxon>Streptophyta</taxon>
        <taxon>Embryophyta</taxon>
        <taxon>Tracheophyta</taxon>
        <taxon>Spermatophyta</taxon>
        <taxon>Magnoliopsida</taxon>
        <taxon>eudicotyledons</taxon>
        <taxon>Gunneridae</taxon>
        <taxon>Pentapetalae</taxon>
        <taxon>Caryophyllales</taxon>
        <taxon>Caryophyllaceae</taxon>
        <taxon>Caryophylleae</taxon>
        <taxon>Saponaria</taxon>
    </lineage>
</organism>
<keyword evidence="1" id="KW-0472">Membrane</keyword>
<keyword evidence="1" id="KW-0812">Transmembrane</keyword>
<keyword evidence="3" id="KW-1185">Reference proteome</keyword>
<dbReference type="AlphaFoldDB" id="A0AAW1H3D4"/>
<keyword evidence="1" id="KW-1133">Transmembrane helix</keyword>
<evidence type="ECO:0000313" key="3">
    <source>
        <dbReference type="Proteomes" id="UP001443914"/>
    </source>
</evidence>
<name>A0AAW1H3D4_SAPOF</name>
<accession>A0AAW1H3D4</accession>
<comment type="caution">
    <text evidence="2">The sequence shown here is derived from an EMBL/GenBank/DDBJ whole genome shotgun (WGS) entry which is preliminary data.</text>
</comment>
<feature type="transmembrane region" description="Helical" evidence="1">
    <location>
        <begin position="72"/>
        <end position="95"/>
    </location>
</feature>
<evidence type="ECO:0000256" key="1">
    <source>
        <dbReference type="SAM" id="Phobius"/>
    </source>
</evidence>
<gene>
    <name evidence="2" type="ORF">RND81_12G048000</name>
</gene>